<dbReference type="SUPFAM" id="SSF56112">
    <property type="entry name" value="Protein kinase-like (PK-like)"/>
    <property type="match status" value="1"/>
</dbReference>
<keyword evidence="3" id="KW-0808">Transferase</keyword>
<dbReference type="PANTHER" id="PTHR44329:SF140">
    <property type="entry name" value="INACTIVE PROTEIN TYROSINE KINASE PTKL"/>
    <property type="match status" value="1"/>
</dbReference>
<evidence type="ECO:0000256" key="1">
    <source>
        <dbReference type="ARBA" id="ARBA00005843"/>
    </source>
</evidence>
<dbReference type="CDD" id="cd13999">
    <property type="entry name" value="STKc_MAP3K-like"/>
    <property type="match status" value="1"/>
</dbReference>
<evidence type="ECO:0000256" key="3">
    <source>
        <dbReference type="ARBA" id="ARBA00022679"/>
    </source>
</evidence>
<dbReference type="PROSITE" id="PS50088">
    <property type="entry name" value="ANK_REPEAT"/>
    <property type="match status" value="1"/>
</dbReference>
<feature type="region of interest" description="Disordered" evidence="9">
    <location>
        <begin position="86"/>
        <end position="109"/>
    </location>
</feature>
<feature type="domain" description="Protein kinase" evidence="10">
    <location>
        <begin position="256"/>
        <end position="532"/>
    </location>
</feature>
<dbReference type="InterPro" id="IPR000719">
    <property type="entry name" value="Prot_kinase_dom"/>
</dbReference>
<dbReference type="SUPFAM" id="SSF48403">
    <property type="entry name" value="Ankyrin repeat"/>
    <property type="match status" value="1"/>
</dbReference>
<evidence type="ECO:0000313" key="11">
    <source>
        <dbReference type="EMBL" id="CAD8440679.1"/>
    </source>
</evidence>
<feature type="region of interest" description="Disordered" evidence="9">
    <location>
        <begin position="31"/>
        <end position="51"/>
    </location>
</feature>
<evidence type="ECO:0000256" key="8">
    <source>
        <dbReference type="PROSITE-ProRule" id="PRU10141"/>
    </source>
</evidence>
<reference evidence="11" key="1">
    <citation type="submission" date="2021-01" db="EMBL/GenBank/DDBJ databases">
        <authorList>
            <person name="Corre E."/>
            <person name="Pelletier E."/>
            <person name="Niang G."/>
            <person name="Scheremetjew M."/>
            <person name="Finn R."/>
            <person name="Kale V."/>
            <person name="Holt S."/>
            <person name="Cochrane G."/>
            <person name="Meng A."/>
            <person name="Brown T."/>
            <person name="Cohen L."/>
        </authorList>
    </citation>
    <scope>NUCLEOTIDE SEQUENCE</scope>
    <source>
        <strain evidence="11">CCAC1681</strain>
    </source>
</reference>
<dbReference type="GO" id="GO:0005524">
    <property type="term" value="F:ATP binding"/>
    <property type="evidence" value="ECO:0007669"/>
    <property type="project" value="UniProtKB-UniRule"/>
</dbReference>
<dbReference type="GO" id="GO:0004674">
    <property type="term" value="F:protein serine/threonine kinase activity"/>
    <property type="evidence" value="ECO:0007669"/>
    <property type="project" value="TreeGrafter"/>
</dbReference>
<dbReference type="Gene3D" id="1.10.510.10">
    <property type="entry name" value="Transferase(Phosphotransferase) domain 1"/>
    <property type="match status" value="1"/>
</dbReference>
<evidence type="ECO:0000256" key="4">
    <source>
        <dbReference type="ARBA" id="ARBA00022741"/>
    </source>
</evidence>
<dbReference type="InterPro" id="IPR001245">
    <property type="entry name" value="Ser-Thr/Tyr_kinase_cat_dom"/>
</dbReference>
<name>A0A7S0D425_MICPS</name>
<dbReference type="SMART" id="SM00220">
    <property type="entry name" value="S_TKc"/>
    <property type="match status" value="1"/>
</dbReference>
<dbReference type="PROSITE" id="PS00108">
    <property type="entry name" value="PROTEIN_KINASE_ST"/>
    <property type="match status" value="1"/>
</dbReference>
<evidence type="ECO:0000256" key="6">
    <source>
        <dbReference type="ARBA" id="ARBA00022840"/>
    </source>
</evidence>
<dbReference type="Pfam" id="PF12796">
    <property type="entry name" value="Ank_2"/>
    <property type="match status" value="1"/>
</dbReference>
<dbReference type="Pfam" id="PF07714">
    <property type="entry name" value="PK_Tyr_Ser-Thr"/>
    <property type="match status" value="1"/>
</dbReference>
<dbReference type="InterPro" id="IPR017441">
    <property type="entry name" value="Protein_kinase_ATP_BS"/>
</dbReference>
<keyword evidence="7" id="KW-0040">ANK repeat</keyword>
<dbReference type="SMART" id="SM00248">
    <property type="entry name" value="ANK"/>
    <property type="match status" value="2"/>
</dbReference>
<dbReference type="PROSITE" id="PS50011">
    <property type="entry name" value="PROTEIN_KINASE_DOM"/>
    <property type="match status" value="1"/>
</dbReference>
<keyword evidence="2" id="KW-0723">Serine/threonine-protein kinase</keyword>
<dbReference type="InterPro" id="IPR008271">
    <property type="entry name" value="Ser/Thr_kinase_AS"/>
</dbReference>
<dbReference type="FunFam" id="3.30.200.20:FF:000180">
    <property type="entry name" value="serine/threonine-protein kinase STY46-like"/>
    <property type="match status" value="1"/>
</dbReference>
<evidence type="ECO:0000256" key="2">
    <source>
        <dbReference type="ARBA" id="ARBA00022527"/>
    </source>
</evidence>
<evidence type="ECO:0000256" key="7">
    <source>
        <dbReference type="PROSITE-ProRule" id="PRU00023"/>
    </source>
</evidence>
<evidence type="ECO:0000259" key="10">
    <source>
        <dbReference type="PROSITE" id="PS50011"/>
    </source>
</evidence>
<dbReference type="InterPro" id="IPR036770">
    <property type="entry name" value="Ankyrin_rpt-contain_sf"/>
</dbReference>
<keyword evidence="6 8" id="KW-0067">ATP-binding</keyword>
<comment type="similarity">
    <text evidence="1">Belongs to the protein kinase superfamily. TKL Ser/Thr protein kinase family.</text>
</comment>
<evidence type="ECO:0000256" key="9">
    <source>
        <dbReference type="SAM" id="MobiDB-lite"/>
    </source>
</evidence>
<dbReference type="InterPro" id="IPR011009">
    <property type="entry name" value="Kinase-like_dom_sf"/>
</dbReference>
<organism evidence="11">
    <name type="scientific">Micromonas pusilla</name>
    <name type="common">Picoplanktonic green alga</name>
    <name type="synonym">Chromulina pusilla</name>
    <dbReference type="NCBI Taxonomy" id="38833"/>
    <lineage>
        <taxon>Eukaryota</taxon>
        <taxon>Viridiplantae</taxon>
        <taxon>Chlorophyta</taxon>
        <taxon>Mamiellophyceae</taxon>
        <taxon>Mamiellales</taxon>
        <taxon>Mamiellaceae</taxon>
        <taxon>Micromonas</taxon>
    </lineage>
</organism>
<sequence>MERNKSLETLRGPGTGLAPIFSDRVASAEEMALGGSGSNSPAHHVLHTSSSGPDVTWASTNNLQDLVMPPSDAPAFSKAKAKDPLFGSQATMNDSDTDGDNNTNRPGTEEFHKFSERQLTAEVIFCASMGNLKRMKTILKRANKDISKETFADYDLRTPLHVAASDGSVGVTNWLIEQGVDLNPADRWGMTPLEGAVFGNHQDIIAMLQHAGGKIRDRETGTLLPIEESHVAASAAKDAKILTSDTMAWEIPDEELSDRVEVGAGAFGVVMRTRWRGTVIAMKQLHRHLHHDEVAKAEFRTELKLMRQLHHPHIVQFLGTSVDPGTGLVSLCFEFMHKGSLDQMFRRMFNSETGAPNITLAETVEMALDVARGMAYLHGRKPLPVIHRDLKPGNLMLTRAGRVKIGDFGLSKTMSVRHKMPQNLSENFSMTGETGSYRYMAPEVFRHEFYGTSVDVYAASMIYYQLFSFQQPFYGINPVDAAKLASMESLRPTMQKDLMPAPLARVVRAMWDADESKRPTFTQLIEILEPIASEYAAEEERRANKACCVVS</sequence>
<evidence type="ECO:0000256" key="5">
    <source>
        <dbReference type="ARBA" id="ARBA00022777"/>
    </source>
</evidence>
<feature type="repeat" description="ANK" evidence="7">
    <location>
        <begin position="155"/>
        <end position="187"/>
    </location>
</feature>
<dbReference type="AlphaFoldDB" id="A0A7S0D425"/>
<accession>A0A7S0D425</accession>
<proteinExistence type="inferred from homology"/>
<feature type="binding site" evidence="8">
    <location>
        <position position="283"/>
    </location>
    <ligand>
        <name>ATP</name>
        <dbReference type="ChEBI" id="CHEBI:30616"/>
    </ligand>
</feature>
<dbReference type="PANTHER" id="PTHR44329">
    <property type="entry name" value="SERINE/THREONINE-PROTEIN KINASE TNNI3K-RELATED"/>
    <property type="match status" value="1"/>
</dbReference>
<gene>
    <name evidence="11" type="ORF">MSP1401_LOCUS6448</name>
</gene>
<dbReference type="Gene3D" id="1.25.40.20">
    <property type="entry name" value="Ankyrin repeat-containing domain"/>
    <property type="match status" value="1"/>
</dbReference>
<keyword evidence="4 8" id="KW-0547">Nucleotide-binding</keyword>
<keyword evidence="5" id="KW-0418">Kinase</keyword>
<dbReference type="InterPro" id="IPR051681">
    <property type="entry name" value="Ser/Thr_Kinases-Pseudokinases"/>
</dbReference>
<protein>
    <recommendedName>
        <fullName evidence="10">Protein kinase domain-containing protein</fullName>
    </recommendedName>
</protein>
<dbReference type="PROSITE" id="PS00107">
    <property type="entry name" value="PROTEIN_KINASE_ATP"/>
    <property type="match status" value="1"/>
</dbReference>
<dbReference type="EMBL" id="HBEN01007832">
    <property type="protein sequence ID" value="CAD8440679.1"/>
    <property type="molecule type" value="Transcribed_RNA"/>
</dbReference>
<dbReference type="PROSITE" id="PS50297">
    <property type="entry name" value="ANK_REP_REGION"/>
    <property type="match status" value="1"/>
</dbReference>
<dbReference type="InterPro" id="IPR002110">
    <property type="entry name" value="Ankyrin_rpt"/>
</dbReference>
<dbReference type="PIRSF" id="PIRSF000654">
    <property type="entry name" value="Integrin-linked_kinase"/>
    <property type="match status" value="1"/>
</dbReference>